<keyword evidence="2" id="KW-1185">Reference proteome</keyword>
<organism evidence="1 2">
    <name type="scientific">Anaerosolibacter carboniphilus</name>
    <dbReference type="NCBI Taxonomy" id="1417629"/>
    <lineage>
        <taxon>Bacteria</taxon>
        <taxon>Bacillati</taxon>
        <taxon>Bacillota</taxon>
        <taxon>Clostridia</taxon>
        <taxon>Peptostreptococcales</taxon>
        <taxon>Thermotaleaceae</taxon>
        <taxon>Anaerosolibacter</taxon>
    </lineage>
</organism>
<proteinExistence type="predicted"/>
<evidence type="ECO:0000313" key="2">
    <source>
        <dbReference type="Proteomes" id="UP000579281"/>
    </source>
</evidence>
<sequence length="122" mass="14259">MLICFIENSTNDIRRVLGYHDATETIEDLERYNYIEIDSIPVVPAYDVQKQYVETYIDIDTKEFTHYIIDLPTTPEDKILRLTENLTDVQIELEMAKFQNKSLTQVITDLQIEVELLKMGGI</sequence>
<dbReference type="AlphaFoldDB" id="A0A841KZU6"/>
<dbReference type="EMBL" id="JACHEN010000024">
    <property type="protein sequence ID" value="MBB6217490.1"/>
    <property type="molecule type" value="Genomic_DNA"/>
</dbReference>
<comment type="caution">
    <text evidence="1">The sequence shown here is derived from an EMBL/GenBank/DDBJ whole genome shotgun (WGS) entry which is preliminary data.</text>
</comment>
<reference evidence="1 2" key="1">
    <citation type="submission" date="2020-08" db="EMBL/GenBank/DDBJ databases">
        <title>Genomic Encyclopedia of Type Strains, Phase IV (KMG-IV): sequencing the most valuable type-strain genomes for metagenomic binning, comparative biology and taxonomic classification.</title>
        <authorList>
            <person name="Goeker M."/>
        </authorList>
    </citation>
    <scope>NUCLEOTIDE SEQUENCE [LARGE SCALE GENOMIC DNA]</scope>
    <source>
        <strain evidence="1 2">DSM 103526</strain>
    </source>
</reference>
<dbReference type="Proteomes" id="UP000579281">
    <property type="component" value="Unassembled WGS sequence"/>
</dbReference>
<protein>
    <submittedName>
        <fullName evidence="1">Uncharacterized protein</fullName>
    </submittedName>
</protein>
<dbReference type="RefSeq" id="WP_184311988.1">
    <property type="nucleotide sequence ID" value="NZ_JACHEN010000024.1"/>
</dbReference>
<evidence type="ECO:0000313" key="1">
    <source>
        <dbReference type="EMBL" id="MBB6217490.1"/>
    </source>
</evidence>
<accession>A0A841KZU6</accession>
<gene>
    <name evidence="1" type="ORF">HNQ80_003611</name>
</gene>
<name>A0A841KZU6_9FIRM</name>